<dbReference type="Proteomes" id="UP000005408">
    <property type="component" value="Unassembled WGS sequence"/>
</dbReference>
<evidence type="ECO:0000256" key="1">
    <source>
        <dbReference type="SAM" id="MobiDB-lite"/>
    </source>
</evidence>
<sequence length="77" mass="9364">MYMERQFRKRMQSSKSTEVEPKESDETKLIEGTKRRELKWHVCRLCLACKLTCIGWVILAYYVCVEKWFCKELENPR</sequence>
<feature type="transmembrane region" description="Helical" evidence="2">
    <location>
        <begin position="42"/>
        <end position="63"/>
    </location>
</feature>
<feature type="compositionally biased region" description="Basic and acidic residues" evidence="1">
    <location>
        <begin position="17"/>
        <end position="26"/>
    </location>
</feature>
<dbReference type="EnsemblMetazoa" id="G25566.3">
    <property type="protein sequence ID" value="G25566.3:cds"/>
    <property type="gene ID" value="G25566"/>
</dbReference>
<keyword evidence="4" id="KW-1185">Reference proteome</keyword>
<accession>A0A8W8KYS0</accession>
<organism evidence="3 4">
    <name type="scientific">Magallana gigas</name>
    <name type="common">Pacific oyster</name>
    <name type="synonym">Crassostrea gigas</name>
    <dbReference type="NCBI Taxonomy" id="29159"/>
    <lineage>
        <taxon>Eukaryota</taxon>
        <taxon>Metazoa</taxon>
        <taxon>Spiralia</taxon>
        <taxon>Lophotrochozoa</taxon>
        <taxon>Mollusca</taxon>
        <taxon>Bivalvia</taxon>
        <taxon>Autobranchia</taxon>
        <taxon>Pteriomorphia</taxon>
        <taxon>Ostreida</taxon>
        <taxon>Ostreoidea</taxon>
        <taxon>Ostreidae</taxon>
        <taxon>Magallana</taxon>
    </lineage>
</organism>
<feature type="region of interest" description="Disordered" evidence="1">
    <location>
        <begin position="1"/>
        <end position="26"/>
    </location>
</feature>
<keyword evidence="2" id="KW-0472">Membrane</keyword>
<dbReference type="AlphaFoldDB" id="A0A8W8KYS0"/>
<keyword evidence="2" id="KW-0812">Transmembrane</keyword>
<keyword evidence="2" id="KW-1133">Transmembrane helix</keyword>
<evidence type="ECO:0000313" key="3">
    <source>
        <dbReference type="EnsemblMetazoa" id="G25566.3:cds"/>
    </source>
</evidence>
<evidence type="ECO:0000256" key="2">
    <source>
        <dbReference type="SAM" id="Phobius"/>
    </source>
</evidence>
<proteinExistence type="predicted"/>
<evidence type="ECO:0000313" key="4">
    <source>
        <dbReference type="Proteomes" id="UP000005408"/>
    </source>
</evidence>
<name>A0A8W8KYS0_MAGGI</name>
<protein>
    <submittedName>
        <fullName evidence="3">Uncharacterized protein</fullName>
    </submittedName>
</protein>
<reference evidence="3" key="1">
    <citation type="submission" date="2022-08" db="UniProtKB">
        <authorList>
            <consortium name="EnsemblMetazoa"/>
        </authorList>
    </citation>
    <scope>IDENTIFICATION</scope>
    <source>
        <strain evidence="3">05x7-T-G4-1.051#20</strain>
    </source>
</reference>